<keyword evidence="2" id="KW-1185">Reference proteome</keyword>
<sequence>MPATKAGPERRRIPSTFVLLRRGPGTRSVTNSRSLRRVPERTEFAMLNLAEQFGLVVQFLLLNLAEYLALSSLRG</sequence>
<gene>
    <name evidence="1" type="ORF">CSSPTR1EN2_LOCUS18770</name>
</gene>
<dbReference type="EMBL" id="OZ019897">
    <property type="protein sequence ID" value="CAK9227500.1"/>
    <property type="molecule type" value="Genomic_DNA"/>
</dbReference>
<accession>A0ABP0UQF8</accession>
<evidence type="ECO:0000313" key="2">
    <source>
        <dbReference type="Proteomes" id="UP001497512"/>
    </source>
</evidence>
<dbReference type="Proteomes" id="UP001497512">
    <property type="component" value="Chromosome 5"/>
</dbReference>
<reference evidence="1" key="1">
    <citation type="submission" date="2024-02" db="EMBL/GenBank/DDBJ databases">
        <authorList>
            <consortium name="ELIXIR-Norway"/>
            <consortium name="Elixir Norway"/>
        </authorList>
    </citation>
    <scope>NUCLEOTIDE SEQUENCE</scope>
</reference>
<proteinExistence type="predicted"/>
<protein>
    <submittedName>
        <fullName evidence="1">Uncharacterized protein</fullName>
    </submittedName>
</protein>
<evidence type="ECO:0000313" key="1">
    <source>
        <dbReference type="EMBL" id="CAK9227500.1"/>
    </source>
</evidence>
<organism evidence="1 2">
    <name type="scientific">Sphagnum troendelagicum</name>
    <dbReference type="NCBI Taxonomy" id="128251"/>
    <lineage>
        <taxon>Eukaryota</taxon>
        <taxon>Viridiplantae</taxon>
        <taxon>Streptophyta</taxon>
        <taxon>Embryophyta</taxon>
        <taxon>Bryophyta</taxon>
        <taxon>Sphagnophytina</taxon>
        <taxon>Sphagnopsida</taxon>
        <taxon>Sphagnales</taxon>
        <taxon>Sphagnaceae</taxon>
        <taxon>Sphagnum</taxon>
    </lineage>
</organism>
<name>A0ABP0UQF8_9BRYO</name>